<dbReference type="GO" id="GO:0016973">
    <property type="term" value="P:poly(A)+ mRNA export from nucleus"/>
    <property type="evidence" value="ECO:0007669"/>
    <property type="project" value="TreeGrafter"/>
</dbReference>
<dbReference type="InterPro" id="IPR040746">
    <property type="entry name" value="THO1_MOS11_C"/>
</dbReference>
<name>B0D0A7_LACBS</name>
<dbReference type="InterPro" id="IPR052240">
    <property type="entry name" value="SAP_domain_ribonucleoprotein"/>
</dbReference>
<proteinExistence type="predicted"/>
<gene>
    <name evidence="4" type="ORF">LACBIDRAFT_313572</name>
</gene>
<dbReference type="HOGENOM" id="CLU_096889_0_0_1"/>
<evidence type="ECO:0000256" key="2">
    <source>
        <dbReference type="SAM" id="MobiDB-lite"/>
    </source>
</evidence>
<keyword evidence="5" id="KW-1185">Reference proteome</keyword>
<dbReference type="GO" id="GO:0005634">
    <property type="term" value="C:nucleus"/>
    <property type="evidence" value="ECO:0007669"/>
    <property type="project" value="TreeGrafter"/>
</dbReference>
<dbReference type="STRING" id="486041.B0D0A7"/>
<dbReference type="EMBL" id="DS547095">
    <property type="protein sequence ID" value="EDR11798.1"/>
    <property type="molecule type" value="Genomic_DNA"/>
</dbReference>
<dbReference type="AlphaFoldDB" id="B0D0A7"/>
<dbReference type="RefSeq" id="XP_001877695.1">
    <property type="nucleotide sequence ID" value="XM_001877660.1"/>
</dbReference>
<feature type="region of interest" description="Disordered" evidence="2">
    <location>
        <begin position="164"/>
        <end position="209"/>
    </location>
</feature>
<dbReference type="KEGG" id="lbc:LACBIDRAFT_313572"/>
<dbReference type="OrthoDB" id="445357at2759"/>
<dbReference type="PANTHER" id="PTHR46551">
    <property type="entry name" value="SAP DOMAIN-CONTAINING RIBONUCLEOPROTEIN"/>
    <property type="match status" value="1"/>
</dbReference>
<sequence length="209" mass="22582">MTMDQKLKALKVVDLKSILVAASVAIPTKVTKPELIARILASQPALDAYHRQYEPSDDLLAPPEDVDWNVDQPDLLAVDPQPVIPADPPKPPPPAPPSTIPVPSPPKVVDSELEKRKQRAARFGIPLVENAAKSTGKLTAAPLPQAALPDDPAKLSTRAARFGVANPVAPTPTVPYKTQKRAAATELIDPEELERRKRRAERFAVSTTD</sequence>
<keyword evidence="1" id="KW-0597">Phosphoprotein</keyword>
<dbReference type="FunCoup" id="B0D0A7">
    <property type="interactions" value="623"/>
</dbReference>
<dbReference type="Proteomes" id="UP000001194">
    <property type="component" value="Unassembled WGS sequence"/>
</dbReference>
<feature type="region of interest" description="Disordered" evidence="2">
    <location>
        <begin position="55"/>
        <end position="116"/>
    </location>
</feature>
<reference evidence="4 5" key="1">
    <citation type="journal article" date="2008" name="Nature">
        <title>The genome of Laccaria bicolor provides insights into mycorrhizal symbiosis.</title>
        <authorList>
            <person name="Martin F."/>
            <person name="Aerts A."/>
            <person name="Ahren D."/>
            <person name="Brun A."/>
            <person name="Danchin E.G.J."/>
            <person name="Duchaussoy F."/>
            <person name="Gibon J."/>
            <person name="Kohler A."/>
            <person name="Lindquist E."/>
            <person name="Pereda V."/>
            <person name="Salamov A."/>
            <person name="Shapiro H.J."/>
            <person name="Wuyts J."/>
            <person name="Blaudez D."/>
            <person name="Buee M."/>
            <person name="Brokstein P."/>
            <person name="Canbaeck B."/>
            <person name="Cohen D."/>
            <person name="Courty P.E."/>
            <person name="Coutinho P.M."/>
            <person name="Delaruelle C."/>
            <person name="Detter J.C."/>
            <person name="Deveau A."/>
            <person name="DiFazio S."/>
            <person name="Duplessis S."/>
            <person name="Fraissinet-Tachet L."/>
            <person name="Lucic E."/>
            <person name="Frey-Klett P."/>
            <person name="Fourrey C."/>
            <person name="Feussner I."/>
            <person name="Gay G."/>
            <person name="Grimwood J."/>
            <person name="Hoegger P.J."/>
            <person name="Jain P."/>
            <person name="Kilaru S."/>
            <person name="Labbe J."/>
            <person name="Lin Y.C."/>
            <person name="Legue V."/>
            <person name="Le Tacon F."/>
            <person name="Marmeisse R."/>
            <person name="Melayah D."/>
            <person name="Montanini B."/>
            <person name="Muratet M."/>
            <person name="Nehls U."/>
            <person name="Niculita-Hirzel H."/>
            <person name="Oudot-Le Secq M.P."/>
            <person name="Peter M."/>
            <person name="Quesneville H."/>
            <person name="Rajashekar B."/>
            <person name="Reich M."/>
            <person name="Rouhier N."/>
            <person name="Schmutz J."/>
            <person name="Yin T."/>
            <person name="Chalot M."/>
            <person name="Henrissat B."/>
            <person name="Kuees U."/>
            <person name="Lucas S."/>
            <person name="Van de Peer Y."/>
            <person name="Podila G.K."/>
            <person name="Polle A."/>
            <person name="Pukkila P.J."/>
            <person name="Richardson P.M."/>
            <person name="Rouze P."/>
            <person name="Sanders I.R."/>
            <person name="Stajich J.E."/>
            <person name="Tunlid A."/>
            <person name="Tuskan G."/>
            <person name="Grigoriev I.V."/>
        </authorList>
    </citation>
    <scope>NUCLEOTIDE SEQUENCE [LARGE SCALE GENOMIC DNA]</scope>
    <source>
        <strain evidence="5">S238N-H82 / ATCC MYA-4686</strain>
    </source>
</reference>
<accession>B0D0A7</accession>
<evidence type="ECO:0000313" key="5">
    <source>
        <dbReference type="Proteomes" id="UP000001194"/>
    </source>
</evidence>
<dbReference type="GeneID" id="6073276"/>
<dbReference type="InParanoid" id="B0D0A7"/>
<dbReference type="Pfam" id="PF18592">
    <property type="entry name" value="Tho1_MOS11_C"/>
    <property type="match status" value="1"/>
</dbReference>
<organism evidence="5">
    <name type="scientific">Laccaria bicolor (strain S238N-H82 / ATCC MYA-4686)</name>
    <name type="common">Bicoloured deceiver</name>
    <name type="synonym">Laccaria laccata var. bicolor</name>
    <dbReference type="NCBI Taxonomy" id="486041"/>
    <lineage>
        <taxon>Eukaryota</taxon>
        <taxon>Fungi</taxon>
        <taxon>Dikarya</taxon>
        <taxon>Basidiomycota</taxon>
        <taxon>Agaricomycotina</taxon>
        <taxon>Agaricomycetes</taxon>
        <taxon>Agaricomycetidae</taxon>
        <taxon>Agaricales</taxon>
        <taxon>Agaricineae</taxon>
        <taxon>Hydnangiaceae</taxon>
        <taxon>Laccaria</taxon>
    </lineage>
</organism>
<feature type="domain" description="THO1-MOS11 C-terminal" evidence="3">
    <location>
        <begin position="110"/>
        <end position="132"/>
    </location>
</feature>
<evidence type="ECO:0000256" key="1">
    <source>
        <dbReference type="ARBA" id="ARBA00022553"/>
    </source>
</evidence>
<evidence type="ECO:0000313" key="4">
    <source>
        <dbReference type="EMBL" id="EDR11798.1"/>
    </source>
</evidence>
<dbReference type="PANTHER" id="PTHR46551:SF1">
    <property type="entry name" value="SAP DOMAIN-CONTAINING RIBONUCLEOPROTEIN"/>
    <property type="match status" value="1"/>
</dbReference>
<evidence type="ECO:0000259" key="3">
    <source>
        <dbReference type="Pfam" id="PF18592"/>
    </source>
</evidence>
<feature type="compositionally biased region" description="Pro residues" evidence="2">
    <location>
        <begin position="82"/>
        <end position="106"/>
    </location>
</feature>
<protein>
    <submittedName>
        <fullName evidence="4">Predicted protein</fullName>
    </submittedName>
</protein>